<dbReference type="GO" id="GO:0042601">
    <property type="term" value="C:endospore-forming forespore"/>
    <property type="evidence" value="ECO:0007669"/>
    <property type="project" value="TreeGrafter"/>
</dbReference>
<dbReference type="EMBL" id="ACWF01000158">
    <property type="protein sequence ID" value="EHL73386.1"/>
    <property type="molecule type" value="Genomic_DNA"/>
</dbReference>
<dbReference type="Gene3D" id="3.30.200.20">
    <property type="entry name" value="Phosphorylase Kinase, domain 1"/>
    <property type="match status" value="1"/>
</dbReference>
<keyword evidence="2" id="KW-0167">Capsid protein</keyword>
<dbReference type="RefSeq" id="WP_003355537.1">
    <property type="nucleotide sequence ID" value="NZ_JH414764.1"/>
</dbReference>
<name>G9QQ72_9BACI</name>
<protein>
    <submittedName>
        <fullName evidence="2">Spore coat protein YsxE</fullName>
    </submittedName>
</protein>
<dbReference type="NCBIfam" id="TIGR02904">
    <property type="entry name" value="spore_ysxE"/>
    <property type="match status" value="1"/>
</dbReference>
<evidence type="ECO:0000259" key="1">
    <source>
        <dbReference type="Pfam" id="PF01636"/>
    </source>
</evidence>
<dbReference type="PANTHER" id="PTHR39179:SF3">
    <property type="entry name" value="COTS-RELATED PROTEIN"/>
    <property type="match status" value="1"/>
</dbReference>
<dbReference type="InterPro" id="IPR002575">
    <property type="entry name" value="Aminoglycoside_PTrfase"/>
</dbReference>
<evidence type="ECO:0000313" key="2">
    <source>
        <dbReference type="EMBL" id="EHL73386.1"/>
    </source>
</evidence>
<dbReference type="InterPro" id="IPR011009">
    <property type="entry name" value="Kinase-like_dom_sf"/>
</dbReference>
<dbReference type="Gene3D" id="3.90.1200.10">
    <property type="match status" value="1"/>
</dbReference>
<proteinExistence type="predicted"/>
<sequence>MEDMQAILQNYGLSLTFYELFGKVAKVHTDKGVFAVKRIPANEGMEFIRSLQLLFQKGYHRLVPVYPTLDGRYGVLHGHHLYYLMPWLTGNEKEGRSQRHQQMFRELARLHTLSTREIPVDQEERKQHFERMKAEWEKQEEFLEQWITSCEQEIYMSPFQLLSSLYYIQILQALQFSKEKLEEWYEASKENKTVRTVIIHGKLSPEHFLYNEDGLGYFSNFERSQTALPIRDLLPFLSRTLKTYPTKHDECLEWIMTYFAYFPLKEDEMSLFLSYLSYPGQILSTLEKYSETDVNKDEKQFVRTLQHDYWQLRNVEYIVMRILENEQAKKEKQGGNSS</sequence>
<reference evidence="2 3" key="1">
    <citation type="submission" date="2011-09" db="EMBL/GenBank/DDBJ databases">
        <title>The Genome Sequence of Bacillus smithii 7_3_47FAA.</title>
        <authorList>
            <consortium name="The Broad Institute Genome Sequencing Platform"/>
            <person name="Earl A."/>
            <person name="Ward D."/>
            <person name="Feldgarden M."/>
            <person name="Gevers D."/>
            <person name="Daigneault M."/>
            <person name="Strauss J."/>
            <person name="Allen-Vercoe E."/>
            <person name="Young S.K."/>
            <person name="Zeng Q."/>
            <person name="Gargeya S."/>
            <person name="Fitzgerald M."/>
            <person name="Haas B."/>
            <person name="Abouelleil A."/>
            <person name="Alvarado L."/>
            <person name="Arachchi H.M."/>
            <person name="Berlin A."/>
            <person name="Brown A."/>
            <person name="Chapman S.B."/>
            <person name="Chen Z."/>
            <person name="Dunbar C."/>
            <person name="Freedman E."/>
            <person name="Gearin G."/>
            <person name="Goldberg J."/>
            <person name="Griggs A."/>
            <person name="Gujja S."/>
            <person name="Heiman D."/>
            <person name="Howarth C."/>
            <person name="Larson L."/>
            <person name="Lui A."/>
            <person name="MacDonald P.J.P."/>
            <person name="Montmayeur A."/>
            <person name="Murphy C."/>
            <person name="Neiman D."/>
            <person name="Pearson M."/>
            <person name="Priest M."/>
            <person name="Roberts A."/>
            <person name="Saif S."/>
            <person name="Shea T."/>
            <person name="Shenoy N."/>
            <person name="Sisk P."/>
            <person name="Stolte C."/>
            <person name="Sykes S."/>
            <person name="Wortman J."/>
            <person name="Nusbaum C."/>
            <person name="Birren B."/>
        </authorList>
    </citation>
    <scope>NUCLEOTIDE SEQUENCE [LARGE SCALE GENOMIC DNA]</scope>
    <source>
        <strain evidence="2 3">7_3_47FAA</strain>
    </source>
</reference>
<keyword evidence="2" id="KW-0946">Virion</keyword>
<evidence type="ECO:0000313" key="3">
    <source>
        <dbReference type="Proteomes" id="UP000011747"/>
    </source>
</evidence>
<comment type="caution">
    <text evidence="2">The sequence shown here is derived from an EMBL/GenBank/DDBJ whole genome shotgun (WGS) entry which is preliminary data.</text>
</comment>
<keyword evidence="3" id="KW-1185">Reference proteome</keyword>
<dbReference type="PANTHER" id="PTHR39179">
    <property type="entry name" value="SPORE COAT PROTEIN I"/>
    <property type="match status" value="1"/>
</dbReference>
<dbReference type="SUPFAM" id="SSF56112">
    <property type="entry name" value="Protein kinase-like (PK-like)"/>
    <property type="match status" value="1"/>
</dbReference>
<dbReference type="AlphaFoldDB" id="G9QQ72"/>
<accession>G9QQ72</accession>
<dbReference type="Pfam" id="PF01636">
    <property type="entry name" value="APH"/>
    <property type="match status" value="1"/>
</dbReference>
<dbReference type="InterPro" id="IPR047175">
    <property type="entry name" value="CotS-like"/>
</dbReference>
<organism evidence="2 3">
    <name type="scientific">Bacillus smithii 7_3_47FAA</name>
    <dbReference type="NCBI Taxonomy" id="665952"/>
    <lineage>
        <taxon>Bacteria</taxon>
        <taxon>Bacillati</taxon>
        <taxon>Bacillota</taxon>
        <taxon>Bacilli</taxon>
        <taxon>Bacillales</taxon>
        <taxon>Bacillaceae</taxon>
        <taxon>Bacillus</taxon>
    </lineage>
</organism>
<feature type="domain" description="Aminoglycoside phosphotransferase" evidence="1">
    <location>
        <begin position="26"/>
        <end position="237"/>
    </location>
</feature>
<gene>
    <name evidence="2" type="ORF">HMPREF1015_00439</name>
</gene>
<dbReference type="InterPro" id="IPR014253">
    <property type="entry name" value="Spore_coat_YsxE"/>
</dbReference>
<dbReference type="PATRIC" id="fig|665952.3.peg.3363"/>
<dbReference type="HOGENOM" id="CLU_069993_0_0_9"/>
<dbReference type="Proteomes" id="UP000011747">
    <property type="component" value="Unassembled WGS sequence"/>
</dbReference>